<dbReference type="PANTHER" id="PTHR37299:SF3">
    <property type="entry name" value="STAGE 0 SPORULATION PROTEIN A HOMOLOG"/>
    <property type="match status" value="1"/>
</dbReference>
<dbReference type="Proteomes" id="UP001524502">
    <property type="component" value="Unassembled WGS sequence"/>
</dbReference>
<evidence type="ECO:0000259" key="9">
    <source>
        <dbReference type="PROSITE" id="PS50930"/>
    </source>
</evidence>
<dbReference type="SMART" id="SM00448">
    <property type="entry name" value="REC"/>
    <property type="match status" value="1"/>
</dbReference>
<comment type="function">
    <text evidence="6">Required for high-level post-exponential phase expression of a series of secreted proteins.</text>
</comment>
<evidence type="ECO:0000256" key="3">
    <source>
        <dbReference type="ARBA" id="ARBA00023012"/>
    </source>
</evidence>
<dbReference type="CDD" id="cd00156">
    <property type="entry name" value="REC"/>
    <property type="match status" value="1"/>
</dbReference>
<comment type="caution">
    <text evidence="10">The sequence shown here is derived from an EMBL/GenBank/DDBJ whole genome shotgun (WGS) entry which is preliminary data.</text>
</comment>
<keyword evidence="4" id="KW-0010">Activator</keyword>
<evidence type="ECO:0000256" key="7">
    <source>
        <dbReference type="PROSITE-ProRule" id="PRU00169"/>
    </source>
</evidence>
<feature type="domain" description="HTH LytTR-type" evidence="9">
    <location>
        <begin position="138"/>
        <end position="236"/>
    </location>
</feature>
<evidence type="ECO:0000259" key="8">
    <source>
        <dbReference type="PROSITE" id="PS50110"/>
    </source>
</evidence>
<evidence type="ECO:0000256" key="6">
    <source>
        <dbReference type="ARBA" id="ARBA00037164"/>
    </source>
</evidence>
<keyword evidence="11" id="KW-1185">Reference proteome</keyword>
<dbReference type="SUPFAM" id="SSF52172">
    <property type="entry name" value="CheY-like"/>
    <property type="match status" value="1"/>
</dbReference>
<evidence type="ECO:0000256" key="5">
    <source>
        <dbReference type="ARBA" id="ARBA00024867"/>
    </source>
</evidence>
<dbReference type="InterPro" id="IPR011006">
    <property type="entry name" value="CheY-like_superfamily"/>
</dbReference>
<evidence type="ECO:0000256" key="4">
    <source>
        <dbReference type="ARBA" id="ARBA00023159"/>
    </source>
</evidence>
<keyword evidence="7" id="KW-0597">Phosphoprotein</keyword>
<dbReference type="EMBL" id="JANFXK010000033">
    <property type="protein sequence ID" value="MCQ4638519.1"/>
    <property type="molecule type" value="Genomic_DNA"/>
</dbReference>
<dbReference type="Pfam" id="PF00072">
    <property type="entry name" value="Response_reg"/>
    <property type="match status" value="1"/>
</dbReference>
<name>A0ABT1RTI8_9FIRM</name>
<proteinExistence type="predicted"/>
<dbReference type="SMART" id="SM00850">
    <property type="entry name" value="LytTR"/>
    <property type="match status" value="1"/>
</dbReference>
<dbReference type="Gene3D" id="2.40.50.1020">
    <property type="entry name" value="LytTr DNA-binding domain"/>
    <property type="match status" value="1"/>
</dbReference>
<evidence type="ECO:0000256" key="2">
    <source>
        <dbReference type="ARBA" id="ARBA00022490"/>
    </source>
</evidence>
<dbReference type="InterPro" id="IPR001789">
    <property type="entry name" value="Sig_transdc_resp-reg_receiver"/>
</dbReference>
<comment type="function">
    <text evidence="5">May play the central regulatory role in sporulation. It may be an element of the effector pathway responsible for the activation of sporulation genes in response to nutritional stress. Spo0A may act in concert with spo0H (a sigma factor) to control the expression of some genes that are critical to the sporulation process.</text>
</comment>
<dbReference type="PANTHER" id="PTHR37299">
    <property type="entry name" value="TRANSCRIPTIONAL REGULATOR-RELATED"/>
    <property type="match status" value="1"/>
</dbReference>
<gene>
    <name evidence="10" type="ORF">NE619_17460</name>
</gene>
<keyword evidence="3" id="KW-0902">Two-component regulatory system</keyword>
<keyword evidence="2" id="KW-0963">Cytoplasm</keyword>
<evidence type="ECO:0000256" key="1">
    <source>
        <dbReference type="ARBA" id="ARBA00018672"/>
    </source>
</evidence>
<sequence>MKGVGSVFYVAICDDEKAICVEIERFLASYIKDALIQTKIFYSGEKLYKSMEAGEHFDMIFLDIELKLINGVRVAEKIREELSNEKTHIVFISGKQEYAIELFSVRPLHFLVKPFSKKQVIDVLIKAMKLSQIYHEYFEFRIEQSYYKVFYGDVLYFESKARKIIIHMSKGEYEFYGKLNHIEEKTHGNFLRIHQSYLVNPLYIEHYEYDQVLLLDNRSLPISKSFRSTVRNKLLENWENE</sequence>
<protein>
    <recommendedName>
        <fullName evidence="1">Stage 0 sporulation protein A homolog</fullName>
    </recommendedName>
</protein>
<dbReference type="PROSITE" id="PS50110">
    <property type="entry name" value="RESPONSE_REGULATORY"/>
    <property type="match status" value="1"/>
</dbReference>
<keyword evidence="10" id="KW-0238">DNA-binding</keyword>
<dbReference type="PROSITE" id="PS50930">
    <property type="entry name" value="HTH_LYTTR"/>
    <property type="match status" value="1"/>
</dbReference>
<dbReference type="Pfam" id="PF04397">
    <property type="entry name" value="LytTR"/>
    <property type="match status" value="1"/>
</dbReference>
<feature type="modified residue" description="4-aspartylphosphate" evidence="7">
    <location>
        <position position="63"/>
    </location>
</feature>
<dbReference type="GO" id="GO:0003677">
    <property type="term" value="F:DNA binding"/>
    <property type="evidence" value="ECO:0007669"/>
    <property type="project" value="UniProtKB-KW"/>
</dbReference>
<dbReference type="Gene3D" id="3.40.50.2300">
    <property type="match status" value="1"/>
</dbReference>
<feature type="domain" description="Response regulatory" evidence="8">
    <location>
        <begin position="9"/>
        <end position="128"/>
    </location>
</feature>
<evidence type="ECO:0000313" key="11">
    <source>
        <dbReference type="Proteomes" id="UP001524502"/>
    </source>
</evidence>
<accession>A0ABT1RTI8</accession>
<dbReference type="InterPro" id="IPR046947">
    <property type="entry name" value="LytR-like"/>
</dbReference>
<dbReference type="InterPro" id="IPR007492">
    <property type="entry name" value="LytTR_DNA-bd_dom"/>
</dbReference>
<organism evidence="10 11">
    <name type="scientific">Anaerovorax odorimutans</name>
    <dbReference type="NCBI Taxonomy" id="109327"/>
    <lineage>
        <taxon>Bacteria</taxon>
        <taxon>Bacillati</taxon>
        <taxon>Bacillota</taxon>
        <taxon>Clostridia</taxon>
        <taxon>Peptostreptococcales</taxon>
        <taxon>Anaerovoracaceae</taxon>
        <taxon>Anaerovorax</taxon>
    </lineage>
</organism>
<reference evidence="10 11" key="1">
    <citation type="submission" date="2022-06" db="EMBL/GenBank/DDBJ databases">
        <title>Isolation of gut microbiota from human fecal samples.</title>
        <authorList>
            <person name="Pamer E.G."/>
            <person name="Barat B."/>
            <person name="Waligurski E."/>
            <person name="Medina S."/>
            <person name="Paddock L."/>
            <person name="Mostad J."/>
        </authorList>
    </citation>
    <scope>NUCLEOTIDE SEQUENCE [LARGE SCALE GENOMIC DNA]</scope>
    <source>
        <strain evidence="10 11">SL.3.17</strain>
    </source>
</reference>
<evidence type="ECO:0000313" key="10">
    <source>
        <dbReference type="EMBL" id="MCQ4638519.1"/>
    </source>
</evidence>